<dbReference type="EMBL" id="BJOL01000019">
    <property type="protein sequence ID" value="GED59187.1"/>
    <property type="molecule type" value="Genomic_DNA"/>
</dbReference>
<dbReference type="GeneID" id="87589245"/>
<dbReference type="RefSeq" id="WP_236697887.1">
    <property type="nucleotide sequence ID" value="NZ_BJOL01000019.1"/>
</dbReference>
<protein>
    <submittedName>
        <fullName evidence="1">Uncharacterized protein</fullName>
    </submittedName>
</protein>
<comment type="caution">
    <text evidence="1">The sequence shown here is derived from an EMBL/GenBank/DDBJ whole genome shotgun (WGS) entry which is preliminary data.</text>
</comment>
<accession>A0ABQ0T7A7</accession>
<keyword evidence="2" id="KW-1185">Reference proteome</keyword>
<evidence type="ECO:0000313" key="1">
    <source>
        <dbReference type="EMBL" id="GED59187.1"/>
    </source>
</evidence>
<proteinExistence type="predicted"/>
<sequence>MDTQLILNKAKQNVLTKPEYAEFLRQRDQVALDMAWMKESAELMGGSFNVYK</sequence>
<name>A0ABQ0T7A7_9BACL</name>
<dbReference type="Proteomes" id="UP000319498">
    <property type="component" value="Unassembled WGS sequence"/>
</dbReference>
<organism evidence="1 2">
    <name type="scientific">Brevibacillus formosus</name>
    <dbReference type="NCBI Taxonomy" id="54913"/>
    <lineage>
        <taxon>Bacteria</taxon>
        <taxon>Bacillati</taxon>
        <taxon>Bacillota</taxon>
        <taxon>Bacilli</taxon>
        <taxon>Bacillales</taxon>
        <taxon>Paenibacillaceae</taxon>
        <taxon>Brevibacillus</taxon>
    </lineage>
</organism>
<reference evidence="1 2" key="1">
    <citation type="submission" date="2019-06" db="EMBL/GenBank/DDBJ databases">
        <title>Whole genome shotgun sequence of Brevibacillus formosus NBRC 15716.</title>
        <authorList>
            <person name="Hosoyama A."/>
            <person name="Uohara A."/>
            <person name="Ohji S."/>
            <person name="Ichikawa N."/>
        </authorList>
    </citation>
    <scope>NUCLEOTIDE SEQUENCE [LARGE SCALE GENOMIC DNA]</scope>
    <source>
        <strain evidence="1 2">NBRC 15716</strain>
    </source>
</reference>
<evidence type="ECO:0000313" key="2">
    <source>
        <dbReference type="Proteomes" id="UP000319498"/>
    </source>
</evidence>
<gene>
    <name evidence="1" type="ORF">BFO01nite_33190</name>
</gene>